<dbReference type="GO" id="GO:0015629">
    <property type="term" value="C:actin cytoskeleton"/>
    <property type="evidence" value="ECO:0007669"/>
    <property type="project" value="TreeGrafter"/>
</dbReference>
<dbReference type="GO" id="GO:0051015">
    <property type="term" value="F:actin filament binding"/>
    <property type="evidence" value="ECO:0007669"/>
    <property type="project" value="TreeGrafter"/>
</dbReference>
<dbReference type="STRING" id="2903.R1B959"/>
<name>A0A0D3I3F7_EMIH1</name>
<dbReference type="Pfam" id="PF00307">
    <property type="entry name" value="CH"/>
    <property type="match status" value="1"/>
</dbReference>
<dbReference type="eggNOG" id="KOG2046">
    <property type="taxonomic scope" value="Eukaryota"/>
</dbReference>
<dbReference type="PRINTS" id="PR00889">
    <property type="entry name" value="CALPONIN"/>
</dbReference>
<dbReference type="PANTHER" id="PTHR47385">
    <property type="entry name" value="CALPONIN"/>
    <property type="match status" value="1"/>
</dbReference>
<feature type="compositionally biased region" description="Polar residues" evidence="1">
    <location>
        <begin position="1"/>
        <end position="23"/>
    </location>
</feature>
<dbReference type="RefSeq" id="XP_005758221.1">
    <property type="nucleotide sequence ID" value="XM_005758164.1"/>
</dbReference>
<dbReference type="SUPFAM" id="SSF47576">
    <property type="entry name" value="Calponin-homology domain, CH-domain"/>
    <property type="match status" value="1"/>
</dbReference>
<sequence>MTDTSWTTKTAAAQDTRPVSSAVHTGYDAAEKTEDGIPLYGMDKELAAKAAAKRDPKKEQEARGWIEALTGMSLDGTLQEALKSGIVLCALATAIKPGVCKKASTMAMPFKQMENISNFLDACTKLGVGKHDLFQTVNLYENKDMNSVLLTLEALGRVASKMPDYKQEWPTFGAKLADKSVRHFDNETLAKGKAAQTFIGRGSTGQANQSGMVDTSRNIGKMDQVKGIDGLGGDGTATMVGMGSHGHASQAGTYDTSKNIDKTAHVKGTEGLGGDGTATMVGMGSHGHASQAGTFDTSKDIDKMKNVKGDGVDELGKEGISAINLGSTGLASQSGMYDTSKDIDKMKNVVQETHGGGVPPAA</sequence>
<feature type="region of interest" description="Disordered" evidence="1">
    <location>
        <begin position="1"/>
        <end position="27"/>
    </location>
</feature>
<dbReference type="SMART" id="SM00033">
    <property type="entry name" value="CH"/>
    <property type="match status" value="1"/>
</dbReference>
<keyword evidence="4" id="KW-1185">Reference proteome</keyword>
<evidence type="ECO:0000256" key="1">
    <source>
        <dbReference type="SAM" id="MobiDB-lite"/>
    </source>
</evidence>
<organism evidence="3 4">
    <name type="scientific">Emiliania huxleyi (strain CCMP1516)</name>
    <dbReference type="NCBI Taxonomy" id="280463"/>
    <lineage>
        <taxon>Eukaryota</taxon>
        <taxon>Haptista</taxon>
        <taxon>Haptophyta</taxon>
        <taxon>Prymnesiophyceae</taxon>
        <taxon>Isochrysidales</taxon>
        <taxon>Noelaerhabdaceae</taxon>
        <taxon>Emiliania</taxon>
    </lineage>
</organism>
<dbReference type="KEGG" id="ehx:EMIHUDRAFT_438902"/>
<dbReference type="InterPro" id="IPR001997">
    <property type="entry name" value="Calponin/LIMCH1"/>
</dbReference>
<dbReference type="Gene3D" id="1.10.418.10">
    <property type="entry name" value="Calponin-like domain"/>
    <property type="match status" value="1"/>
</dbReference>
<evidence type="ECO:0000259" key="2">
    <source>
        <dbReference type="PROSITE" id="PS50021"/>
    </source>
</evidence>
<dbReference type="PROSITE" id="PS50021">
    <property type="entry name" value="CH"/>
    <property type="match status" value="1"/>
</dbReference>
<dbReference type="InterPro" id="IPR001715">
    <property type="entry name" value="CH_dom"/>
</dbReference>
<reference evidence="4" key="1">
    <citation type="journal article" date="2013" name="Nature">
        <title>Pan genome of the phytoplankton Emiliania underpins its global distribution.</title>
        <authorList>
            <person name="Read B.A."/>
            <person name="Kegel J."/>
            <person name="Klute M.J."/>
            <person name="Kuo A."/>
            <person name="Lefebvre S.C."/>
            <person name="Maumus F."/>
            <person name="Mayer C."/>
            <person name="Miller J."/>
            <person name="Monier A."/>
            <person name="Salamov A."/>
            <person name="Young J."/>
            <person name="Aguilar M."/>
            <person name="Claverie J.M."/>
            <person name="Frickenhaus S."/>
            <person name="Gonzalez K."/>
            <person name="Herman E.K."/>
            <person name="Lin Y.C."/>
            <person name="Napier J."/>
            <person name="Ogata H."/>
            <person name="Sarno A.F."/>
            <person name="Shmutz J."/>
            <person name="Schroeder D."/>
            <person name="de Vargas C."/>
            <person name="Verret F."/>
            <person name="von Dassow P."/>
            <person name="Valentin K."/>
            <person name="Van de Peer Y."/>
            <person name="Wheeler G."/>
            <person name="Dacks J.B."/>
            <person name="Delwiche C.F."/>
            <person name="Dyhrman S.T."/>
            <person name="Glockner G."/>
            <person name="John U."/>
            <person name="Richards T."/>
            <person name="Worden A.Z."/>
            <person name="Zhang X."/>
            <person name="Grigoriev I.V."/>
            <person name="Allen A.E."/>
            <person name="Bidle K."/>
            <person name="Borodovsky M."/>
            <person name="Bowler C."/>
            <person name="Brownlee C."/>
            <person name="Cock J.M."/>
            <person name="Elias M."/>
            <person name="Gladyshev V.N."/>
            <person name="Groth M."/>
            <person name="Guda C."/>
            <person name="Hadaegh A."/>
            <person name="Iglesias-Rodriguez M.D."/>
            <person name="Jenkins J."/>
            <person name="Jones B.M."/>
            <person name="Lawson T."/>
            <person name="Leese F."/>
            <person name="Lindquist E."/>
            <person name="Lobanov A."/>
            <person name="Lomsadze A."/>
            <person name="Malik S.B."/>
            <person name="Marsh M.E."/>
            <person name="Mackinder L."/>
            <person name="Mock T."/>
            <person name="Mueller-Roeber B."/>
            <person name="Pagarete A."/>
            <person name="Parker M."/>
            <person name="Probert I."/>
            <person name="Quesneville H."/>
            <person name="Raines C."/>
            <person name="Rensing S.A."/>
            <person name="Riano-Pachon D.M."/>
            <person name="Richier S."/>
            <person name="Rokitta S."/>
            <person name="Shiraiwa Y."/>
            <person name="Soanes D.M."/>
            <person name="van der Giezen M."/>
            <person name="Wahlund T.M."/>
            <person name="Williams B."/>
            <person name="Wilson W."/>
            <person name="Wolfe G."/>
            <person name="Wurch L.L."/>
        </authorList>
    </citation>
    <scope>NUCLEOTIDE SEQUENCE</scope>
</reference>
<dbReference type="PANTHER" id="PTHR47385:SF14">
    <property type="entry name" value="TRANSGELIN"/>
    <property type="match status" value="1"/>
</dbReference>
<accession>A0A0D3I3F7</accession>
<feature type="domain" description="Calponin-homology (CH)" evidence="2">
    <location>
        <begin position="56"/>
        <end position="159"/>
    </location>
</feature>
<dbReference type="HOGENOM" id="CLU_706841_0_0_1"/>
<reference evidence="3" key="2">
    <citation type="submission" date="2024-10" db="UniProtKB">
        <authorList>
            <consortium name="EnsemblProtists"/>
        </authorList>
    </citation>
    <scope>IDENTIFICATION</scope>
</reference>
<dbReference type="Proteomes" id="UP000013827">
    <property type="component" value="Unassembled WGS sequence"/>
</dbReference>
<dbReference type="PRINTS" id="PR00888">
    <property type="entry name" value="SM22CALPONIN"/>
</dbReference>
<protein>
    <recommendedName>
        <fullName evidence="2">Calponin-homology (CH) domain-containing protein</fullName>
    </recommendedName>
</protein>
<dbReference type="GeneID" id="17251988"/>
<dbReference type="InterPro" id="IPR036872">
    <property type="entry name" value="CH_dom_sf"/>
</dbReference>
<dbReference type="InterPro" id="IPR050606">
    <property type="entry name" value="Calponin-like"/>
</dbReference>
<dbReference type="PaxDb" id="2903-EOD05792"/>
<dbReference type="GO" id="GO:0031032">
    <property type="term" value="P:actomyosin structure organization"/>
    <property type="evidence" value="ECO:0007669"/>
    <property type="project" value="InterPro"/>
</dbReference>
<evidence type="ECO:0000313" key="4">
    <source>
        <dbReference type="Proteomes" id="UP000013827"/>
    </source>
</evidence>
<proteinExistence type="predicted"/>
<evidence type="ECO:0000313" key="3">
    <source>
        <dbReference type="EnsemblProtists" id="EOD05792"/>
    </source>
</evidence>
<dbReference type="GO" id="GO:0007015">
    <property type="term" value="P:actin filament organization"/>
    <property type="evidence" value="ECO:0007669"/>
    <property type="project" value="TreeGrafter"/>
</dbReference>
<dbReference type="InterPro" id="IPR003096">
    <property type="entry name" value="SM22_calponin"/>
</dbReference>
<dbReference type="AlphaFoldDB" id="A0A0D3I3F7"/>
<dbReference type="EnsemblProtists" id="EOD05792">
    <property type="protein sequence ID" value="EOD05792"/>
    <property type="gene ID" value="EMIHUDRAFT_438902"/>
</dbReference>